<dbReference type="EMBL" id="JAUKUD010000005">
    <property type="protein sequence ID" value="KAK0744173.1"/>
    <property type="molecule type" value="Genomic_DNA"/>
</dbReference>
<dbReference type="CDD" id="cd16630">
    <property type="entry name" value="RING-HC_RBR_RNF216"/>
    <property type="match status" value="1"/>
</dbReference>
<evidence type="ECO:0000256" key="1">
    <source>
        <dbReference type="ARBA" id="ARBA00004906"/>
    </source>
</evidence>
<dbReference type="Pfam" id="PF26200">
    <property type="entry name" value="Rcat_RNF216"/>
    <property type="match status" value="1"/>
</dbReference>
<name>A0AA40ERK5_9PEZI</name>
<dbReference type="InterPro" id="IPR047544">
    <property type="entry name" value="RING-HC_RBR_RNF216"/>
</dbReference>
<keyword evidence="4" id="KW-0677">Repeat</keyword>
<evidence type="ECO:0000259" key="10">
    <source>
        <dbReference type="PROSITE" id="PS51873"/>
    </source>
</evidence>
<evidence type="ECO:0000256" key="8">
    <source>
        <dbReference type="SAM" id="Coils"/>
    </source>
</evidence>
<evidence type="ECO:0000313" key="11">
    <source>
        <dbReference type="EMBL" id="KAK0744173.1"/>
    </source>
</evidence>
<evidence type="ECO:0000256" key="2">
    <source>
        <dbReference type="ARBA" id="ARBA00022679"/>
    </source>
</evidence>
<dbReference type="AlphaFoldDB" id="A0AA40ERK5"/>
<protein>
    <recommendedName>
        <fullName evidence="10">RING-type domain-containing protein</fullName>
    </recommendedName>
</protein>
<keyword evidence="2" id="KW-0808">Transferase</keyword>
<feature type="region of interest" description="Disordered" evidence="9">
    <location>
        <begin position="1"/>
        <end position="58"/>
    </location>
</feature>
<accession>A0AA40ERK5</accession>
<dbReference type="Gene3D" id="1.20.120.1750">
    <property type="match status" value="1"/>
</dbReference>
<keyword evidence="7" id="KW-0862">Zinc</keyword>
<keyword evidence="3" id="KW-0479">Metal-binding</keyword>
<evidence type="ECO:0000256" key="7">
    <source>
        <dbReference type="ARBA" id="ARBA00022833"/>
    </source>
</evidence>
<keyword evidence="6" id="KW-0833">Ubl conjugation pathway</keyword>
<feature type="compositionally biased region" description="Low complexity" evidence="9">
    <location>
        <begin position="24"/>
        <end position="38"/>
    </location>
</feature>
<keyword evidence="5" id="KW-0863">Zinc-finger</keyword>
<proteinExistence type="predicted"/>
<keyword evidence="12" id="KW-1185">Reference proteome</keyword>
<evidence type="ECO:0000256" key="6">
    <source>
        <dbReference type="ARBA" id="ARBA00022786"/>
    </source>
</evidence>
<feature type="domain" description="RING-type" evidence="10">
    <location>
        <begin position="281"/>
        <end position="580"/>
    </location>
</feature>
<dbReference type="PANTHER" id="PTHR22770:SF42">
    <property type="entry name" value="FINGER PROTEIN (ZIN), PUTATIVE (AFU_ORTHOLOGUE AFUA_4G03910)-RELATED"/>
    <property type="match status" value="1"/>
</dbReference>
<comment type="caution">
    <text evidence="11">The sequence shown here is derived from an EMBL/GenBank/DDBJ whole genome shotgun (WGS) entry which is preliminary data.</text>
</comment>
<evidence type="ECO:0000256" key="4">
    <source>
        <dbReference type="ARBA" id="ARBA00022737"/>
    </source>
</evidence>
<dbReference type="InterPro" id="IPR051628">
    <property type="entry name" value="LUBAC_E3_Ligases"/>
</dbReference>
<sequence length="669" mass="74594">MGLSTLLGSSGDRDRAARAKRLTASSNASLSSSIASASDPPFPEYIYDPDHLRPLDPEPPSLREMNDCLEVLASVFPDTQVEVFREALADAGKESVLAVAANAMLTQRVEKVKGRWKRPNMGEAGNKEGAAAPEGSVPAAERYRTDEYKTAAKAMAWHEFKGLSRSAIEAVLAEHNYSYLDARRTLVDLSSKSWRFTIATLFSRRKSPVDSTGTHPLILWKPLPNGTLAPCLKSTGHAELDKELFDALIKPLNDKRRAEQELNDHRFAIALNTTEAEDMHETIECACCFADCPFQEFTSCSTECHMICFRCVQHSISEAVFGQGWQRTINVEKGTLRCPAVEGDGCDGCIPEDHAHRAMLEEPKGAEILHKLEQRLADHNLLASGLPLVRCPFCTFAQVDEIYMPPDVVKADGRLPSPGVVPLICSLFFLSSLAESKASYFLVGVGLILGARLLVGERLRAELDKAEERRWRRRRGLRFLCESPQCGRASCLSCKKEWVDVHVCNESSLVALRTQVEQAMSMAIKRVCPRCNMSFVKLAGCNKLVCPCGYKMCYVCRRDIGGTEGPDVGYRHFCEHFRPDGDPKACEKCKKCNLWELEDTDKVLEQAKEEAERKWRETENRDLSGVEKVYLETGFAGQRRPGLVESVLMHGKIPTLTEILDVVVEHLYF</sequence>
<dbReference type="CDD" id="cd20353">
    <property type="entry name" value="Rcat_RBR_RNF216"/>
    <property type="match status" value="1"/>
</dbReference>
<dbReference type="PROSITE" id="PS51873">
    <property type="entry name" value="TRIAD"/>
    <property type="match status" value="1"/>
</dbReference>
<evidence type="ECO:0000256" key="3">
    <source>
        <dbReference type="ARBA" id="ARBA00022723"/>
    </source>
</evidence>
<feature type="region of interest" description="Disordered" evidence="9">
    <location>
        <begin position="118"/>
        <end position="138"/>
    </location>
</feature>
<dbReference type="Pfam" id="PF26191">
    <property type="entry name" value="RING-HC_RBR_RNF216"/>
    <property type="match status" value="1"/>
</dbReference>
<gene>
    <name evidence="11" type="ORF">B0T18DRAFT_431301</name>
</gene>
<dbReference type="SUPFAM" id="SSF57850">
    <property type="entry name" value="RING/U-box"/>
    <property type="match status" value="1"/>
</dbReference>
<dbReference type="PANTHER" id="PTHR22770">
    <property type="entry name" value="UBIQUITIN CONJUGATING ENZYME 7 INTERACTING PROTEIN-RELATED"/>
    <property type="match status" value="1"/>
</dbReference>
<dbReference type="InterPro" id="IPR047546">
    <property type="entry name" value="Rcat_RBR_RNF216"/>
</dbReference>
<evidence type="ECO:0000256" key="5">
    <source>
        <dbReference type="ARBA" id="ARBA00022771"/>
    </source>
</evidence>
<dbReference type="Proteomes" id="UP001172155">
    <property type="component" value="Unassembled WGS sequence"/>
</dbReference>
<feature type="coiled-coil region" evidence="8">
    <location>
        <begin position="594"/>
        <end position="621"/>
    </location>
</feature>
<evidence type="ECO:0000256" key="9">
    <source>
        <dbReference type="SAM" id="MobiDB-lite"/>
    </source>
</evidence>
<keyword evidence="8" id="KW-0175">Coiled coil</keyword>
<dbReference type="InterPro" id="IPR044066">
    <property type="entry name" value="TRIAD_supradom"/>
</dbReference>
<organism evidence="11 12">
    <name type="scientific">Schizothecium vesticola</name>
    <dbReference type="NCBI Taxonomy" id="314040"/>
    <lineage>
        <taxon>Eukaryota</taxon>
        <taxon>Fungi</taxon>
        <taxon>Dikarya</taxon>
        <taxon>Ascomycota</taxon>
        <taxon>Pezizomycotina</taxon>
        <taxon>Sordariomycetes</taxon>
        <taxon>Sordariomycetidae</taxon>
        <taxon>Sordariales</taxon>
        <taxon>Schizotheciaceae</taxon>
        <taxon>Schizothecium</taxon>
    </lineage>
</organism>
<reference evidence="11" key="1">
    <citation type="submission" date="2023-06" db="EMBL/GenBank/DDBJ databases">
        <title>Genome-scale phylogeny and comparative genomics of the fungal order Sordariales.</title>
        <authorList>
            <consortium name="Lawrence Berkeley National Laboratory"/>
            <person name="Hensen N."/>
            <person name="Bonometti L."/>
            <person name="Westerberg I."/>
            <person name="Brannstrom I.O."/>
            <person name="Guillou S."/>
            <person name="Cros-Aarteil S."/>
            <person name="Calhoun S."/>
            <person name="Haridas S."/>
            <person name="Kuo A."/>
            <person name="Mondo S."/>
            <person name="Pangilinan J."/>
            <person name="Riley R."/>
            <person name="LaButti K."/>
            <person name="Andreopoulos B."/>
            <person name="Lipzen A."/>
            <person name="Chen C."/>
            <person name="Yanf M."/>
            <person name="Daum C."/>
            <person name="Ng V."/>
            <person name="Clum A."/>
            <person name="Steindorff A."/>
            <person name="Ohm R."/>
            <person name="Martin F."/>
            <person name="Silar P."/>
            <person name="Natvig D."/>
            <person name="Lalanne C."/>
            <person name="Gautier V."/>
            <person name="Ament-velasquez S.L."/>
            <person name="Kruys A."/>
            <person name="Hutchinson M.I."/>
            <person name="Powell A.J."/>
            <person name="Barry K."/>
            <person name="Miller A.N."/>
            <person name="Grigoriev I.V."/>
            <person name="Debuchy R."/>
            <person name="Gladieux P."/>
            <person name="Thoren M.H."/>
            <person name="Johannesson H."/>
        </authorList>
    </citation>
    <scope>NUCLEOTIDE SEQUENCE</scope>
    <source>
        <strain evidence="11">SMH3187-1</strain>
    </source>
</reference>
<comment type="pathway">
    <text evidence="1">Protein modification; protein ubiquitination.</text>
</comment>
<dbReference type="GO" id="GO:0008270">
    <property type="term" value="F:zinc ion binding"/>
    <property type="evidence" value="ECO:0007669"/>
    <property type="project" value="UniProtKB-KW"/>
</dbReference>
<dbReference type="GO" id="GO:0016740">
    <property type="term" value="F:transferase activity"/>
    <property type="evidence" value="ECO:0007669"/>
    <property type="project" value="UniProtKB-KW"/>
</dbReference>
<evidence type="ECO:0000313" key="12">
    <source>
        <dbReference type="Proteomes" id="UP001172155"/>
    </source>
</evidence>